<sequence length="396" mass="44958">MAWLSQVLGGRARQPRYEAVPDEEAGDSSPSRPYRRRSRTRLLLPRQRKAAALLLFIDVLIVVALVVILEPLITLLRRNDDLFTPRLTLPSTAAPETPGGKHKIPRILHQTTANDTIPAKWVESQRSCKEVYKDYKYMVSTPFQPSAARIFPAYNATNLITNNPQLWTDKGAEEFLAKEYSWFVDSWNNYAFPIQRADAIRYFVLHHFGGIYLDMDTQCNQTFPMQEVENDSDDDVAVFKSTMPTGVTNDLMIASARHPAFTMAIAQLPYYYTVTRPWAEYGPYINIMLSSGPLFLSLVVKDYLLQKTTLPSPSVKVISPPNLDGYITDLESSTWHRADAQTLMWLGTRPWTWFTMGAIGTFFGLCIVNYLLLALYGFLARRILNISAKLKEAKVA</sequence>
<dbReference type="GO" id="GO:0000030">
    <property type="term" value="F:mannosyltransferase activity"/>
    <property type="evidence" value="ECO:0007669"/>
    <property type="project" value="TreeGrafter"/>
</dbReference>
<name>A0A166YBA2_9HYPO</name>
<dbReference type="GO" id="GO:0016020">
    <property type="term" value="C:membrane"/>
    <property type="evidence" value="ECO:0007669"/>
    <property type="project" value="GOC"/>
</dbReference>
<evidence type="ECO:0000256" key="2">
    <source>
        <dbReference type="ARBA" id="ARBA00022679"/>
    </source>
</evidence>
<dbReference type="EMBL" id="AZHA01000034">
    <property type="protein sequence ID" value="OAA36719.1"/>
    <property type="molecule type" value="Genomic_DNA"/>
</dbReference>
<dbReference type="PANTHER" id="PTHR32385:SF15">
    <property type="entry name" value="INOSITOL PHOSPHOCERAMIDE MANNOSYLTRANSFERASE 1"/>
    <property type="match status" value="1"/>
</dbReference>
<evidence type="ECO:0000256" key="1">
    <source>
        <dbReference type="ARBA" id="ARBA00009003"/>
    </source>
</evidence>
<keyword evidence="4" id="KW-1133">Transmembrane helix</keyword>
<accession>A0A166YBA2</accession>
<dbReference type="Pfam" id="PF04488">
    <property type="entry name" value="Gly_transf_sug"/>
    <property type="match status" value="1"/>
</dbReference>
<dbReference type="InterPro" id="IPR051706">
    <property type="entry name" value="Glycosyltransferase_domain"/>
</dbReference>
<keyword evidence="4" id="KW-0472">Membrane</keyword>
<keyword evidence="2" id="KW-0808">Transferase</keyword>
<keyword evidence="6" id="KW-1185">Reference proteome</keyword>
<dbReference type="GO" id="GO:0051999">
    <property type="term" value="P:mannosyl-inositol phosphorylceramide biosynthetic process"/>
    <property type="evidence" value="ECO:0007669"/>
    <property type="project" value="TreeGrafter"/>
</dbReference>
<keyword evidence="4" id="KW-0812">Transmembrane</keyword>
<feature type="transmembrane region" description="Helical" evidence="4">
    <location>
        <begin position="50"/>
        <end position="69"/>
    </location>
</feature>
<organism evidence="5 6">
    <name type="scientific">Beauveria brongniartii RCEF 3172</name>
    <dbReference type="NCBI Taxonomy" id="1081107"/>
    <lineage>
        <taxon>Eukaryota</taxon>
        <taxon>Fungi</taxon>
        <taxon>Dikarya</taxon>
        <taxon>Ascomycota</taxon>
        <taxon>Pezizomycotina</taxon>
        <taxon>Sordariomycetes</taxon>
        <taxon>Hypocreomycetidae</taxon>
        <taxon>Hypocreales</taxon>
        <taxon>Cordycipitaceae</taxon>
        <taxon>Beauveria</taxon>
        <taxon>Beauveria brongniartii</taxon>
    </lineage>
</organism>
<dbReference type="Proteomes" id="UP000076863">
    <property type="component" value="Unassembled WGS sequence"/>
</dbReference>
<evidence type="ECO:0000256" key="4">
    <source>
        <dbReference type="SAM" id="Phobius"/>
    </source>
</evidence>
<gene>
    <name evidence="5" type="ORF">BBO_07998</name>
</gene>
<protein>
    <submittedName>
        <fullName evidence="5">Mannosyl phosphorylinositol ceramide synthase SUR1</fullName>
    </submittedName>
</protein>
<dbReference type="AlphaFoldDB" id="A0A166YBA2"/>
<comment type="similarity">
    <text evidence="1">Belongs to the glycosyltransferase 32 family.</text>
</comment>
<dbReference type="InterPro" id="IPR007577">
    <property type="entry name" value="GlycoTrfase_DXD_sugar-bd_CS"/>
</dbReference>
<dbReference type="OrthoDB" id="3647at2759"/>
<evidence type="ECO:0000313" key="5">
    <source>
        <dbReference type="EMBL" id="OAA36719.1"/>
    </source>
</evidence>
<comment type="caution">
    <text evidence="5">The sequence shown here is derived from an EMBL/GenBank/DDBJ whole genome shotgun (WGS) entry which is preliminary data.</text>
</comment>
<reference evidence="5 6" key="1">
    <citation type="journal article" date="2016" name="Genome Biol. Evol.">
        <title>Divergent and convergent evolution of fungal pathogenicity.</title>
        <authorList>
            <person name="Shang Y."/>
            <person name="Xiao G."/>
            <person name="Zheng P."/>
            <person name="Cen K."/>
            <person name="Zhan S."/>
            <person name="Wang C."/>
        </authorList>
    </citation>
    <scope>NUCLEOTIDE SEQUENCE [LARGE SCALE GENOMIC DNA]</scope>
    <source>
        <strain evidence="5 6">RCEF 3172</strain>
    </source>
</reference>
<feature type="transmembrane region" description="Helical" evidence="4">
    <location>
        <begin position="353"/>
        <end position="379"/>
    </location>
</feature>
<dbReference type="SUPFAM" id="SSF53448">
    <property type="entry name" value="Nucleotide-diphospho-sugar transferases"/>
    <property type="match status" value="1"/>
</dbReference>
<proteinExistence type="inferred from homology"/>
<feature type="region of interest" description="Disordered" evidence="3">
    <location>
        <begin position="1"/>
        <end position="36"/>
    </location>
</feature>
<dbReference type="InterPro" id="IPR029044">
    <property type="entry name" value="Nucleotide-diphossugar_trans"/>
</dbReference>
<evidence type="ECO:0000313" key="6">
    <source>
        <dbReference type="Proteomes" id="UP000076863"/>
    </source>
</evidence>
<evidence type="ECO:0000256" key="3">
    <source>
        <dbReference type="SAM" id="MobiDB-lite"/>
    </source>
</evidence>
<dbReference type="PANTHER" id="PTHR32385">
    <property type="entry name" value="MANNOSYL PHOSPHORYLINOSITOL CERAMIDE SYNTHASE"/>
    <property type="match status" value="1"/>
</dbReference>
<dbReference type="Gene3D" id="3.90.550.20">
    <property type="match status" value="1"/>
</dbReference>